<sequence length="396" mass="44478">MKKIGFLLAALLLSGCGNEKVEEPMETSSEIISTSESSGNLEEQRNEEKRVSFLGVGDNLIHNVIFEEAQLEDGSFDFKPMFENVSDDIEKVDLAFINQETLIGGDEFGFSGYPTFNTPSNMAGNLNELGFDLVNGASNHSLDKGKQGIINTLEIWDKQEDMVFTGVFDSQKERDTIPVIERDGVTFSFLAYTYGTNGIEPDVSYRLNYFDEDLITQDIERAKEVSDFVIVSAHWGDEHMLEPNDFQKDYAQLFADLEVDAVIGTHPHVIQPVEWVEGKNGNQTLVVYSLGNFLSAMSTGTENNMLGGMISFDFVMTEEEKAIENVKWDATVMQYTGIKNENTDSRNHFRIYQLDEYTEELASQHALNSSQGNQLSKESLQQTTENVIDAEFLSQE</sequence>
<evidence type="ECO:0000259" key="3">
    <source>
        <dbReference type="SMART" id="SM00854"/>
    </source>
</evidence>
<protein>
    <submittedName>
        <fullName evidence="4">CapA family protein</fullName>
    </submittedName>
</protein>
<dbReference type="Proteomes" id="UP000638836">
    <property type="component" value="Unassembled WGS sequence"/>
</dbReference>
<dbReference type="PANTHER" id="PTHR33393">
    <property type="entry name" value="POLYGLUTAMINE SYNTHESIS ACCESSORY PROTEIN RV0574C-RELATED"/>
    <property type="match status" value="1"/>
</dbReference>
<dbReference type="CDD" id="cd07381">
    <property type="entry name" value="MPP_CapA"/>
    <property type="match status" value="1"/>
</dbReference>
<dbReference type="PROSITE" id="PS51257">
    <property type="entry name" value="PROKAR_LIPOPROTEIN"/>
    <property type="match status" value="1"/>
</dbReference>
<comment type="similarity">
    <text evidence="1">Belongs to the CapA family.</text>
</comment>
<evidence type="ECO:0000256" key="2">
    <source>
        <dbReference type="SAM" id="MobiDB-lite"/>
    </source>
</evidence>
<comment type="caution">
    <text evidence="4">The sequence shown here is derived from an EMBL/GenBank/DDBJ whole genome shotgun (WGS) entry which is preliminary data.</text>
</comment>
<feature type="region of interest" description="Disordered" evidence="2">
    <location>
        <begin position="24"/>
        <end position="46"/>
    </location>
</feature>
<evidence type="ECO:0000256" key="1">
    <source>
        <dbReference type="ARBA" id="ARBA00005662"/>
    </source>
</evidence>
<feature type="domain" description="Capsule synthesis protein CapA" evidence="3">
    <location>
        <begin position="52"/>
        <end position="297"/>
    </location>
</feature>
<reference evidence="4 5" key="1">
    <citation type="journal article" date="2020" name="Microorganisms">
        <title>New Insight into Antimicrobial Compounds from Food and Marine-Sourced Carnobacterium Species through Phenotype and Genome Analyses.</title>
        <authorList>
            <person name="Begrem S."/>
            <person name="Ivaniuk F."/>
            <person name="Gigout-Chevalier F."/>
            <person name="Kolypczuk L."/>
            <person name="Bonnetot S."/>
            <person name="Leroi F."/>
            <person name="Grovel O."/>
            <person name="Delbarre-Ladrat C."/>
            <person name="Passerini D."/>
        </authorList>
    </citation>
    <scope>NUCLEOTIDE SEQUENCE [LARGE SCALE GENOMIC DNA]</scope>
    <source>
        <strain evidence="4 5">MIP2551</strain>
    </source>
</reference>
<gene>
    <name evidence="4" type="ORF">GLO26_10395</name>
</gene>
<dbReference type="RefSeq" id="WP_034538299.1">
    <property type="nucleotide sequence ID" value="NZ_JAMAYM010000007.1"/>
</dbReference>
<dbReference type="SMART" id="SM00854">
    <property type="entry name" value="PGA_cap"/>
    <property type="match status" value="1"/>
</dbReference>
<organism evidence="4 5">
    <name type="scientific">Carnobacterium inhibens</name>
    <dbReference type="NCBI Taxonomy" id="147709"/>
    <lineage>
        <taxon>Bacteria</taxon>
        <taxon>Bacillati</taxon>
        <taxon>Bacillota</taxon>
        <taxon>Bacilli</taxon>
        <taxon>Lactobacillales</taxon>
        <taxon>Carnobacteriaceae</taxon>
        <taxon>Carnobacterium</taxon>
    </lineage>
</organism>
<evidence type="ECO:0000313" key="4">
    <source>
        <dbReference type="EMBL" id="MBC9826193.1"/>
    </source>
</evidence>
<dbReference type="PANTHER" id="PTHR33393:SF12">
    <property type="entry name" value="CAPSULE BIOSYNTHESIS PROTEIN CAPA"/>
    <property type="match status" value="1"/>
</dbReference>
<keyword evidence="5" id="KW-1185">Reference proteome</keyword>
<name>A0ABR7TFM0_9LACT</name>
<dbReference type="InterPro" id="IPR052169">
    <property type="entry name" value="CW_Biosynth-Accessory"/>
</dbReference>
<dbReference type="InterPro" id="IPR019079">
    <property type="entry name" value="Capsule_synth_CapA"/>
</dbReference>
<feature type="compositionally biased region" description="Low complexity" evidence="2">
    <location>
        <begin position="26"/>
        <end position="38"/>
    </location>
</feature>
<proteinExistence type="inferred from homology"/>
<dbReference type="InterPro" id="IPR029052">
    <property type="entry name" value="Metallo-depent_PP-like"/>
</dbReference>
<dbReference type="Pfam" id="PF09587">
    <property type="entry name" value="PGA_cap"/>
    <property type="match status" value="1"/>
</dbReference>
<dbReference type="EMBL" id="WNJQ01000013">
    <property type="protein sequence ID" value="MBC9826193.1"/>
    <property type="molecule type" value="Genomic_DNA"/>
</dbReference>
<accession>A0ABR7TFM0</accession>
<evidence type="ECO:0000313" key="5">
    <source>
        <dbReference type="Proteomes" id="UP000638836"/>
    </source>
</evidence>
<dbReference type="Gene3D" id="3.60.21.10">
    <property type="match status" value="1"/>
</dbReference>
<dbReference type="SUPFAM" id="SSF56300">
    <property type="entry name" value="Metallo-dependent phosphatases"/>
    <property type="match status" value="1"/>
</dbReference>